<dbReference type="RefSeq" id="WP_010009277.1">
    <property type="nucleotide sequence ID" value="NZ_AZCN01000090.1"/>
</dbReference>
<evidence type="ECO:0000256" key="1">
    <source>
        <dbReference type="ARBA" id="ARBA00004651"/>
    </source>
</evidence>
<dbReference type="Pfam" id="PF12698">
    <property type="entry name" value="ABC2_membrane_3"/>
    <property type="match status" value="1"/>
</dbReference>
<keyword evidence="6 8" id="KW-1133">Transmembrane helix</keyword>
<evidence type="ECO:0000313" key="11">
    <source>
        <dbReference type="Proteomes" id="UP000051181"/>
    </source>
</evidence>
<dbReference type="PATRIC" id="fig|913848.6.peg.2584"/>
<comment type="caution">
    <text evidence="10">The sequence shown here is derived from an EMBL/GenBank/DDBJ whole genome shotgun (WGS) entry which is preliminary data.</text>
</comment>
<dbReference type="PANTHER" id="PTHR30294">
    <property type="entry name" value="MEMBRANE COMPONENT OF ABC TRANSPORTER YHHJ-RELATED"/>
    <property type="match status" value="1"/>
</dbReference>
<keyword evidence="4" id="KW-1003">Cell membrane</keyword>
<feature type="transmembrane region" description="Helical" evidence="8">
    <location>
        <begin position="347"/>
        <end position="370"/>
    </location>
</feature>
<evidence type="ECO:0000256" key="4">
    <source>
        <dbReference type="ARBA" id="ARBA00022475"/>
    </source>
</evidence>
<keyword evidence="3" id="KW-0813">Transport</keyword>
<dbReference type="PANTHER" id="PTHR30294:SF45">
    <property type="entry name" value="LINEARMYCIN RESISTANCE PERMEASE PROTEIN LNRN"/>
    <property type="match status" value="1"/>
</dbReference>
<gene>
    <name evidence="10" type="ORF">FD22_GL002535</name>
</gene>
<dbReference type="PROSITE" id="PS51012">
    <property type="entry name" value="ABC_TM2"/>
    <property type="match status" value="1"/>
</dbReference>
<comment type="similarity">
    <text evidence="2">Belongs to the ABC-2 integral membrane protein family.</text>
</comment>
<dbReference type="GO" id="GO:0140359">
    <property type="term" value="F:ABC-type transporter activity"/>
    <property type="evidence" value="ECO:0007669"/>
    <property type="project" value="InterPro"/>
</dbReference>
<evidence type="ECO:0000256" key="2">
    <source>
        <dbReference type="ARBA" id="ARBA00007783"/>
    </source>
</evidence>
<feature type="transmembrane region" description="Helical" evidence="8">
    <location>
        <begin position="289"/>
        <end position="310"/>
    </location>
</feature>
<comment type="subcellular location">
    <subcellularLocation>
        <location evidence="1">Cell membrane</location>
        <topology evidence="1">Multi-pass membrane protein</topology>
    </subcellularLocation>
</comment>
<feature type="transmembrane region" description="Helical" evidence="8">
    <location>
        <begin position="183"/>
        <end position="203"/>
    </location>
</feature>
<feature type="transmembrane region" description="Helical" evidence="8">
    <location>
        <begin position="224"/>
        <end position="250"/>
    </location>
</feature>
<sequence length="379" mass="41882">MKAILWIIRERFVIWRHHPLQVLFLLGVPVLSIVMYLFIYNNSGAANTLTVGIVDRDQSAYSQQFVANFDKRMTVKKMTSVKAADEALADQEITANIVIPEDFATKIRAGELAPLTLRSFQQGEAIDGIKDTAKNTYNEVLAVAKFARNSNEKVAFDYVKTTTPLEFKRFATDDASKAMSIQILGFMLMMLLYQSGNFGANSIQNERRNKIYQRMLTTPVPRGAYFAGTAIFAFLAMLFEVIFTVVLMTVVFHIDIGLAALQLSGLLASFGLVGVAWSIAIGVNSPSTLVASGIQNILFTITSLLSGALIPSEIMPEFMTKIARLTPQFWVLDAIRQLQARADFTAILLNLAVLAAFGLLFFGIAIYGLMSKQKIGVFD</sequence>
<keyword evidence="7 8" id="KW-0472">Membrane</keyword>
<keyword evidence="5 8" id="KW-0812">Transmembrane</keyword>
<dbReference type="Proteomes" id="UP000051181">
    <property type="component" value="Unassembled WGS sequence"/>
</dbReference>
<dbReference type="InterPro" id="IPR047817">
    <property type="entry name" value="ABC2_TM_bact-type"/>
</dbReference>
<proteinExistence type="inferred from homology"/>
<evidence type="ECO:0000313" key="10">
    <source>
        <dbReference type="EMBL" id="KRK14309.1"/>
    </source>
</evidence>
<evidence type="ECO:0000256" key="8">
    <source>
        <dbReference type="SAM" id="Phobius"/>
    </source>
</evidence>
<dbReference type="eggNOG" id="COG0842">
    <property type="taxonomic scope" value="Bacteria"/>
</dbReference>
<dbReference type="InterPro" id="IPR051449">
    <property type="entry name" value="ABC-2_transporter_component"/>
</dbReference>
<feature type="domain" description="ABC transmembrane type-2" evidence="9">
    <location>
        <begin position="144"/>
        <end position="372"/>
    </location>
</feature>
<feature type="transmembrane region" description="Helical" evidence="8">
    <location>
        <begin position="20"/>
        <end position="39"/>
    </location>
</feature>
<evidence type="ECO:0000259" key="9">
    <source>
        <dbReference type="PROSITE" id="PS51012"/>
    </source>
</evidence>
<evidence type="ECO:0000256" key="5">
    <source>
        <dbReference type="ARBA" id="ARBA00022692"/>
    </source>
</evidence>
<dbReference type="AlphaFoldDB" id="A0A0R1EXQ6"/>
<dbReference type="GeneID" id="65918217"/>
<dbReference type="GO" id="GO:0005886">
    <property type="term" value="C:plasma membrane"/>
    <property type="evidence" value="ECO:0007669"/>
    <property type="project" value="UniProtKB-SubCell"/>
</dbReference>
<dbReference type="EMBL" id="AZCN01000090">
    <property type="protein sequence ID" value="KRK14309.1"/>
    <property type="molecule type" value="Genomic_DNA"/>
</dbReference>
<feature type="transmembrane region" description="Helical" evidence="8">
    <location>
        <begin position="256"/>
        <end position="277"/>
    </location>
</feature>
<evidence type="ECO:0000256" key="7">
    <source>
        <dbReference type="ARBA" id="ARBA00023136"/>
    </source>
</evidence>
<accession>A0A0R1EXQ6</accession>
<evidence type="ECO:0000256" key="3">
    <source>
        <dbReference type="ARBA" id="ARBA00022448"/>
    </source>
</evidence>
<evidence type="ECO:0000256" key="6">
    <source>
        <dbReference type="ARBA" id="ARBA00022989"/>
    </source>
</evidence>
<reference evidence="10 11" key="1">
    <citation type="journal article" date="2015" name="Genome Announc.">
        <title>Expanding the biotechnology potential of lactobacilli through comparative genomics of 213 strains and associated genera.</title>
        <authorList>
            <person name="Sun Z."/>
            <person name="Harris H.M."/>
            <person name="McCann A."/>
            <person name="Guo C."/>
            <person name="Argimon S."/>
            <person name="Zhang W."/>
            <person name="Yang X."/>
            <person name="Jeffery I.B."/>
            <person name="Cooney J.C."/>
            <person name="Kagawa T.F."/>
            <person name="Liu W."/>
            <person name="Song Y."/>
            <person name="Salvetti E."/>
            <person name="Wrobel A."/>
            <person name="Rasinkangas P."/>
            <person name="Parkhill J."/>
            <person name="Rea M.C."/>
            <person name="O'Sullivan O."/>
            <person name="Ritari J."/>
            <person name="Douillard F.P."/>
            <person name="Paul Ross R."/>
            <person name="Yang R."/>
            <person name="Briner A.E."/>
            <person name="Felis G.E."/>
            <person name="de Vos W.M."/>
            <person name="Barrangou R."/>
            <person name="Klaenhammer T.R."/>
            <person name="Caufield P.W."/>
            <person name="Cui Y."/>
            <person name="Zhang H."/>
            <person name="O'Toole P.W."/>
        </authorList>
    </citation>
    <scope>NUCLEOTIDE SEQUENCE [LARGE SCALE GENOMIC DNA]</scope>
    <source>
        <strain evidence="10 11">DSM 20001</strain>
    </source>
</reference>
<dbReference type="InterPro" id="IPR013525">
    <property type="entry name" value="ABC2_TM"/>
</dbReference>
<name>A0A0R1EXQ6_9LACO</name>
<protein>
    <submittedName>
        <fullName evidence="10">ABC transporter permease</fullName>
    </submittedName>
</protein>
<organism evidence="10 11">
    <name type="scientific">Loigolactobacillus coryniformis subsp. coryniformis KCTC 3167 = DSM 20001</name>
    <dbReference type="NCBI Taxonomy" id="913848"/>
    <lineage>
        <taxon>Bacteria</taxon>
        <taxon>Bacillati</taxon>
        <taxon>Bacillota</taxon>
        <taxon>Bacilli</taxon>
        <taxon>Lactobacillales</taxon>
        <taxon>Lactobacillaceae</taxon>
        <taxon>Loigolactobacillus</taxon>
    </lineage>
</organism>
<dbReference type="Gene3D" id="3.40.1710.10">
    <property type="entry name" value="abc type-2 transporter like domain"/>
    <property type="match status" value="1"/>
</dbReference>